<dbReference type="EMBL" id="ML734974">
    <property type="protein sequence ID" value="KAB8205052.1"/>
    <property type="molecule type" value="Genomic_DNA"/>
</dbReference>
<sequence length="178" mass="20241">MAPLSKRKSYTDLITSMGAGDSEPDEERIMTTLVRHMAKVGVLKSGLTKHMNQVRLKYTISEDITSYPECLRTYFNSNKAKCLLNLLSLAVLKKAALKEKYRERTGVQHHQAAFRLQQNLCLLRFDARGKSGIFILTFPRSQGGSRCTWKTNVRETNYNGAQGTPTILVWDTTNFYTK</sequence>
<protein>
    <submittedName>
        <fullName evidence="1">Uncharacterized protein</fullName>
    </submittedName>
</protein>
<evidence type="ECO:0000313" key="2">
    <source>
        <dbReference type="Proteomes" id="UP000326532"/>
    </source>
</evidence>
<reference evidence="1 2" key="1">
    <citation type="submission" date="2019-04" db="EMBL/GenBank/DDBJ databases">
        <title>Fungal friends and foes A comparative genomics study of 23 Aspergillus species from section Flavi.</title>
        <authorList>
            <consortium name="DOE Joint Genome Institute"/>
            <person name="Kjaerbolling I."/>
            <person name="Vesth T.C."/>
            <person name="Frisvad J.C."/>
            <person name="Nybo J.L."/>
            <person name="Theobald S."/>
            <person name="Kildgaard S."/>
            <person name="Petersen T.I."/>
            <person name="Kuo A."/>
            <person name="Sato A."/>
            <person name="Lyhne E.K."/>
            <person name="Kogle M.E."/>
            <person name="Wiebenga A."/>
            <person name="Kun R.S."/>
            <person name="Lubbers R.J."/>
            <person name="Makela M.R."/>
            <person name="Barry K."/>
            <person name="Chovatia M."/>
            <person name="Clum A."/>
            <person name="Daum C."/>
            <person name="Haridas S."/>
            <person name="He G."/>
            <person name="LaButti K."/>
            <person name="Lipzen A."/>
            <person name="Mondo S."/>
            <person name="Pangilinan J."/>
            <person name="Riley R."/>
            <person name="Salamov A."/>
            <person name="Simmons B.A."/>
            <person name="Magnuson J.K."/>
            <person name="Henrissat B."/>
            <person name="Mortensen U.H."/>
            <person name="Larsen T.O."/>
            <person name="De vries R.P."/>
            <person name="Grigoriev I.V."/>
            <person name="Machida M."/>
            <person name="Baker S.E."/>
            <person name="Andersen M.R."/>
        </authorList>
    </citation>
    <scope>NUCLEOTIDE SEQUENCE [LARGE SCALE GENOMIC DNA]</scope>
    <source>
        <strain evidence="1 2">CBS 117618</strain>
    </source>
</reference>
<gene>
    <name evidence="1" type="ORF">BDV34DRAFT_225857</name>
</gene>
<evidence type="ECO:0000313" key="1">
    <source>
        <dbReference type="EMBL" id="KAB8205052.1"/>
    </source>
</evidence>
<organism evidence="1 2">
    <name type="scientific">Aspergillus parasiticus</name>
    <dbReference type="NCBI Taxonomy" id="5067"/>
    <lineage>
        <taxon>Eukaryota</taxon>
        <taxon>Fungi</taxon>
        <taxon>Dikarya</taxon>
        <taxon>Ascomycota</taxon>
        <taxon>Pezizomycotina</taxon>
        <taxon>Eurotiomycetes</taxon>
        <taxon>Eurotiomycetidae</taxon>
        <taxon>Eurotiales</taxon>
        <taxon>Aspergillaceae</taxon>
        <taxon>Aspergillus</taxon>
        <taxon>Aspergillus subgen. Circumdati</taxon>
    </lineage>
</organism>
<name>A0A5N6DIW7_ASPPA</name>
<dbReference type="VEuPathDB" id="FungiDB:BDV34DRAFT_225857"/>
<accession>A0A5N6DIW7</accession>
<dbReference type="AlphaFoldDB" id="A0A5N6DIW7"/>
<proteinExistence type="predicted"/>
<dbReference type="Proteomes" id="UP000326532">
    <property type="component" value="Unassembled WGS sequence"/>
</dbReference>
<keyword evidence="2" id="KW-1185">Reference proteome</keyword>